<reference evidence="1 2" key="1">
    <citation type="journal article" date="2015" name="Genome Biol. Evol.">
        <title>Comparative Genomics of a Bacterivorous Green Alga Reveals Evolutionary Causalities and Consequences of Phago-Mixotrophic Mode of Nutrition.</title>
        <authorList>
            <person name="Burns J.A."/>
            <person name="Paasch A."/>
            <person name="Narechania A."/>
            <person name="Kim E."/>
        </authorList>
    </citation>
    <scope>NUCLEOTIDE SEQUENCE [LARGE SCALE GENOMIC DNA]</scope>
    <source>
        <strain evidence="1 2">PLY_AMNH</strain>
    </source>
</reference>
<gene>
    <name evidence="1" type="ORF">CYMTET_24117</name>
</gene>
<accession>A0AAE0L0J5</accession>
<keyword evidence="2" id="KW-1185">Reference proteome</keyword>
<sequence length="80" mass="8986">METQWQMASTCIEGLDALGLDQVQVDCRFCHIGISKCLKCRLRDNLHIESSLSEEIRNRHCNLSTNAALELEVAITADSH</sequence>
<evidence type="ECO:0000313" key="1">
    <source>
        <dbReference type="EMBL" id="KAK3267319.1"/>
    </source>
</evidence>
<dbReference type="Proteomes" id="UP001190700">
    <property type="component" value="Unassembled WGS sequence"/>
</dbReference>
<dbReference type="EMBL" id="LGRX02012483">
    <property type="protein sequence ID" value="KAK3267319.1"/>
    <property type="molecule type" value="Genomic_DNA"/>
</dbReference>
<comment type="caution">
    <text evidence="1">The sequence shown here is derived from an EMBL/GenBank/DDBJ whole genome shotgun (WGS) entry which is preliminary data.</text>
</comment>
<evidence type="ECO:0000313" key="2">
    <source>
        <dbReference type="Proteomes" id="UP001190700"/>
    </source>
</evidence>
<dbReference type="AlphaFoldDB" id="A0AAE0L0J5"/>
<protein>
    <submittedName>
        <fullName evidence="1">Uncharacterized protein</fullName>
    </submittedName>
</protein>
<proteinExistence type="predicted"/>
<organism evidence="1 2">
    <name type="scientific">Cymbomonas tetramitiformis</name>
    <dbReference type="NCBI Taxonomy" id="36881"/>
    <lineage>
        <taxon>Eukaryota</taxon>
        <taxon>Viridiplantae</taxon>
        <taxon>Chlorophyta</taxon>
        <taxon>Pyramimonadophyceae</taxon>
        <taxon>Pyramimonadales</taxon>
        <taxon>Pyramimonadaceae</taxon>
        <taxon>Cymbomonas</taxon>
    </lineage>
</organism>
<name>A0AAE0L0J5_9CHLO</name>